<accession>A0ACB8SW55</accession>
<keyword evidence="2" id="KW-1185">Reference proteome</keyword>
<gene>
    <name evidence="1" type="ORF">BV25DRAFT_959629</name>
</gene>
<reference evidence="1" key="2">
    <citation type="journal article" date="2022" name="New Phytol.">
        <title>Evolutionary transition to the ectomycorrhizal habit in the genomes of a hyperdiverse lineage of mushroom-forming fungi.</title>
        <authorList>
            <person name="Looney B."/>
            <person name="Miyauchi S."/>
            <person name="Morin E."/>
            <person name="Drula E."/>
            <person name="Courty P.E."/>
            <person name="Kohler A."/>
            <person name="Kuo A."/>
            <person name="LaButti K."/>
            <person name="Pangilinan J."/>
            <person name="Lipzen A."/>
            <person name="Riley R."/>
            <person name="Andreopoulos W."/>
            <person name="He G."/>
            <person name="Johnson J."/>
            <person name="Nolan M."/>
            <person name="Tritt A."/>
            <person name="Barry K.W."/>
            <person name="Grigoriev I.V."/>
            <person name="Nagy L.G."/>
            <person name="Hibbett D."/>
            <person name="Henrissat B."/>
            <person name="Matheny P.B."/>
            <person name="Labbe J."/>
            <person name="Martin F.M."/>
        </authorList>
    </citation>
    <scope>NUCLEOTIDE SEQUENCE</scope>
    <source>
        <strain evidence="1">HHB10654</strain>
    </source>
</reference>
<dbReference type="Proteomes" id="UP000814140">
    <property type="component" value="Unassembled WGS sequence"/>
</dbReference>
<evidence type="ECO:0000313" key="2">
    <source>
        <dbReference type="Proteomes" id="UP000814140"/>
    </source>
</evidence>
<dbReference type="EMBL" id="MU277219">
    <property type="protein sequence ID" value="KAI0060402.1"/>
    <property type="molecule type" value="Genomic_DNA"/>
</dbReference>
<proteinExistence type="predicted"/>
<sequence length="260" mass="28549">MTPVKGGDDSSTVGPVELVTVPAFGAEWKKSELEDMTKRGRKEKKSEVRAIKWKQFNRDQYGLFGKKWLTRRVVVFIAFGVCAAIGLVLAFTIPRVPGFGFNFNTPLVGASGSFNSSIPAEFSRAPANFSFAALADLQVDTSSNFLPLTFKHLEAQVYDLASLRMVGQGSMSKFTLPAKTFSNIQLPLNFTYLATNDTDPTWTNWYNSCKNKALYTDGSRPGLQFRLIIDMDIAGLPTHHTTSTTVTNAPCPIELSLSSA</sequence>
<protein>
    <submittedName>
        <fullName evidence="1">Uncharacterized protein</fullName>
    </submittedName>
</protein>
<organism evidence="1 2">
    <name type="scientific">Artomyces pyxidatus</name>
    <dbReference type="NCBI Taxonomy" id="48021"/>
    <lineage>
        <taxon>Eukaryota</taxon>
        <taxon>Fungi</taxon>
        <taxon>Dikarya</taxon>
        <taxon>Basidiomycota</taxon>
        <taxon>Agaricomycotina</taxon>
        <taxon>Agaricomycetes</taxon>
        <taxon>Russulales</taxon>
        <taxon>Auriscalpiaceae</taxon>
        <taxon>Artomyces</taxon>
    </lineage>
</organism>
<evidence type="ECO:0000313" key="1">
    <source>
        <dbReference type="EMBL" id="KAI0060402.1"/>
    </source>
</evidence>
<name>A0ACB8SW55_9AGAM</name>
<reference evidence="1" key="1">
    <citation type="submission" date="2021-03" db="EMBL/GenBank/DDBJ databases">
        <authorList>
            <consortium name="DOE Joint Genome Institute"/>
            <person name="Ahrendt S."/>
            <person name="Looney B.P."/>
            <person name="Miyauchi S."/>
            <person name="Morin E."/>
            <person name="Drula E."/>
            <person name="Courty P.E."/>
            <person name="Chicoki N."/>
            <person name="Fauchery L."/>
            <person name="Kohler A."/>
            <person name="Kuo A."/>
            <person name="Labutti K."/>
            <person name="Pangilinan J."/>
            <person name="Lipzen A."/>
            <person name="Riley R."/>
            <person name="Andreopoulos W."/>
            <person name="He G."/>
            <person name="Johnson J."/>
            <person name="Barry K.W."/>
            <person name="Grigoriev I.V."/>
            <person name="Nagy L."/>
            <person name="Hibbett D."/>
            <person name="Henrissat B."/>
            <person name="Matheny P.B."/>
            <person name="Labbe J."/>
            <person name="Martin F."/>
        </authorList>
    </citation>
    <scope>NUCLEOTIDE SEQUENCE</scope>
    <source>
        <strain evidence="1">HHB10654</strain>
    </source>
</reference>
<comment type="caution">
    <text evidence="1">The sequence shown here is derived from an EMBL/GenBank/DDBJ whole genome shotgun (WGS) entry which is preliminary data.</text>
</comment>